<accession>A0ABU2L272</accession>
<evidence type="ECO:0000259" key="3">
    <source>
        <dbReference type="Pfam" id="PF13490"/>
    </source>
</evidence>
<evidence type="ECO:0000313" key="5">
    <source>
        <dbReference type="Proteomes" id="UP001183388"/>
    </source>
</evidence>
<evidence type="ECO:0000313" key="4">
    <source>
        <dbReference type="EMBL" id="MDT0305363.1"/>
    </source>
</evidence>
<dbReference type="Proteomes" id="UP001183388">
    <property type="component" value="Unassembled WGS sequence"/>
</dbReference>
<dbReference type="InterPro" id="IPR027383">
    <property type="entry name" value="Znf_put"/>
</dbReference>
<dbReference type="RefSeq" id="WP_311628282.1">
    <property type="nucleotide sequence ID" value="NZ_JAVREN010000001.1"/>
</dbReference>
<proteinExistence type="predicted"/>
<keyword evidence="5" id="KW-1185">Reference proteome</keyword>
<gene>
    <name evidence="4" type="ORF">RM780_00080</name>
</gene>
<dbReference type="InterPro" id="IPR034660">
    <property type="entry name" value="DinB/YfiT-like"/>
</dbReference>
<dbReference type="SUPFAM" id="SSF109854">
    <property type="entry name" value="DinB/YfiT-like putative metalloenzymes"/>
    <property type="match status" value="1"/>
</dbReference>
<comment type="caution">
    <text evidence="4">The sequence shown here is derived from an EMBL/GenBank/DDBJ whole genome shotgun (WGS) entry which is preliminary data.</text>
</comment>
<feature type="domain" description="Putative zinc-finger" evidence="3">
    <location>
        <begin position="13"/>
        <end position="42"/>
    </location>
</feature>
<name>A0ABU2L272_9ACTN</name>
<dbReference type="InterPro" id="IPR041916">
    <property type="entry name" value="Anti_sigma_zinc_sf"/>
</dbReference>
<protein>
    <submittedName>
        <fullName evidence="4">Zf-HC2 domain-containing protein</fullName>
    </submittedName>
</protein>
<evidence type="ECO:0000256" key="1">
    <source>
        <dbReference type="ARBA" id="ARBA00023015"/>
    </source>
</evidence>
<organism evidence="4 5">
    <name type="scientific">Streptomyces boetiae</name>
    <dbReference type="NCBI Taxonomy" id="3075541"/>
    <lineage>
        <taxon>Bacteria</taxon>
        <taxon>Bacillati</taxon>
        <taxon>Actinomycetota</taxon>
        <taxon>Actinomycetes</taxon>
        <taxon>Kitasatosporales</taxon>
        <taxon>Streptomycetaceae</taxon>
        <taxon>Streptomyces</taxon>
    </lineage>
</organism>
<sequence length="339" mass="35262">MSPPEEAHQGLMALLGAWALAACSAAEAEAVEEHLSGCGSCAEEALRLRDAASLLEPRRGLDLDPTLRARVLEECLGRRPARLPLPPWAAPLDEEAARLDALLNDLTEEEWNAPVDPGPAPTPTGVLGRLRADDALLARALGLPDVEGENARETWREQTRALVRAAPQAHGRTLPETAYPPLAPPPGGEARLPVADVYLDRAFACWTHAADIARAVAYPYAPPQGSRLRLLVDLLARRLPGSLAASAPAPAEAGRPGRLLHLEVEGPGGGHWAVPVDAPAGPVGRAAPAGAVAHLVLEDVVLCQLAAGRISPEEAASGGTGDAAVLRDALLATAALARP</sequence>
<evidence type="ECO:0000256" key="2">
    <source>
        <dbReference type="ARBA" id="ARBA00023163"/>
    </source>
</evidence>
<keyword evidence="1" id="KW-0805">Transcription regulation</keyword>
<reference evidence="5" key="1">
    <citation type="submission" date="2023-07" db="EMBL/GenBank/DDBJ databases">
        <title>30 novel species of actinomycetes from the DSMZ collection.</title>
        <authorList>
            <person name="Nouioui I."/>
        </authorList>
    </citation>
    <scope>NUCLEOTIDE SEQUENCE [LARGE SCALE GENOMIC DNA]</scope>
    <source>
        <strain evidence="5">DSM 44917</strain>
    </source>
</reference>
<keyword evidence="2" id="KW-0804">Transcription</keyword>
<dbReference type="Pfam" id="PF13490">
    <property type="entry name" value="zf-HC2"/>
    <property type="match status" value="1"/>
</dbReference>
<dbReference type="EMBL" id="JAVREN010000001">
    <property type="protein sequence ID" value="MDT0305363.1"/>
    <property type="molecule type" value="Genomic_DNA"/>
</dbReference>
<dbReference type="Gene3D" id="1.10.10.1320">
    <property type="entry name" value="Anti-sigma factor, zinc-finger domain"/>
    <property type="match status" value="1"/>
</dbReference>